<reference evidence="1" key="3">
    <citation type="submission" date="2021-06" db="EMBL/GenBank/DDBJ databases">
        <title>Chromosome-level genome assembly for S. haematobium.</title>
        <authorList>
            <person name="Stroehlein A.J."/>
        </authorList>
    </citation>
    <scope>NUCLEOTIDE SEQUENCE</scope>
</reference>
<dbReference type="CTD" id="75578198"/>
<reference evidence="1" key="2">
    <citation type="journal article" date="2019" name="Gigascience">
        <title>High-quality Schistosoma haematobium genome achieved by single-molecule and long-range sequencing.</title>
        <authorList>
            <person name="Stroehlein A.J."/>
            <person name="Korhonen P.K."/>
            <person name="Chong T.M."/>
            <person name="Lim Y.L."/>
            <person name="Chan K.G."/>
            <person name="Webster B."/>
            <person name="Rollinson D."/>
            <person name="Brindley P.J."/>
            <person name="Gasser R.B."/>
            <person name="Young N.D."/>
        </authorList>
    </citation>
    <scope>NUCLEOTIDE SEQUENCE</scope>
</reference>
<name>A0A922LKC2_SCHHA</name>
<dbReference type="RefSeq" id="XP_051069478.1">
    <property type="nucleotide sequence ID" value="XM_051219010.1"/>
</dbReference>
<dbReference type="Proteomes" id="UP000471633">
    <property type="component" value="Unassembled WGS sequence"/>
</dbReference>
<keyword evidence="2" id="KW-1185">Reference proteome</keyword>
<reference evidence="1" key="1">
    <citation type="journal article" date="2012" name="Nat. Genet.">
        <title>Whole-genome sequence of Schistosoma haematobium.</title>
        <authorList>
            <person name="Young N.D."/>
            <person name="Jex A.R."/>
            <person name="Li B."/>
            <person name="Liu S."/>
            <person name="Yang L."/>
            <person name="Xiong Z."/>
            <person name="Li Y."/>
            <person name="Cantacessi C."/>
            <person name="Hall R.S."/>
            <person name="Xu X."/>
            <person name="Chen F."/>
            <person name="Wu X."/>
            <person name="Zerlotini A."/>
            <person name="Oliveira G."/>
            <person name="Hofmann A."/>
            <person name="Zhang G."/>
            <person name="Fang X."/>
            <person name="Kang Y."/>
            <person name="Campbell B.E."/>
            <person name="Loukas A."/>
            <person name="Ranganathan S."/>
            <person name="Rollinson D."/>
            <person name="Rinaldi G."/>
            <person name="Brindley P.J."/>
            <person name="Yang H."/>
            <person name="Wang J."/>
            <person name="Wang J."/>
            <person name="Gasser R.B."/>
        </authorList>
    </citation>
    <scope>NUCLEOTIDE SEQUENCE</scope>
</reference>
<gene>
    <name evidence="1" type="ORF">MS3_00010624</name>
</gene>
<dbReference type="GeneID" id="75578198"/>
<evidence type="ECO:0000313" key="1">
    <source>
        <dbReference type="EMBL" id="KAH9587835.1"/>
    </source>
</evidence>
<evidence type="ECO:0000313" key="2">
    <source>
        <dbReference type="Proteomes" id="UP000471633"/>
    </source>
</evidence>
<accession>A0A922LKC2</accession>
<protein>
    <submittedName>
        <fullName evidence="1">Uncharacterized protein</fullName>
    </submittedName>
</protein>
<reference evidence="1" key="4">
    <citation type="journal article" date="2022" name="PLoS Pathog.">
        <title>Chromosome-level genome of Schistosoma haematobium underpins genome-wide explorations of molecular variation.</title>
        <authorList>
            <person name="Stroehlein A.J."/>
            <person name="Korhonen P.K."/>
            <person name="Lee V.V."/>
            <person name="Ralph S.A."/>
            <person name="Mentink-Kane M."/>
            <person name="You H."/>
            <person name="McManus D.P."/>
            <person name="Tchuente L.T."/>
            <person name="Stothard J.R."/>
            <person name="Kaur P."/>
            <person name="Dudchenko O."/>
            <person name="Aiden E.L."/>
            <person name="Yang B."/>
            <person name="Yang H."/>
            <person name="Emery A.M."/>
            <person name="Webster B.L."/>
            <person name="Brindley P.J."/>
            <person name="Rollinson D."/>
            <person name="Chang B.C.H."/>
            <person name="Gasser R.B."/>
            <person name="Young N.D."/>
        </authorList>
    </citation>
    <scope>NUCLEOTIDE SEQUENCE</scope>
</reference>
<dbReference type="EMBL" id="AMPZ03000003">
    <property type="protein sequence ID" value="KAH9587835.1"/>
    <property type="molecule type" value="Genomic_DNA"/>
</dbReference>
<dbReference type="KEGG" id="shx:MS3_00010624"/>
<sequence length="92" mass="10826">MSLNNKHGECVDNVALKLYKKKELDVATEHDKPSTNIMHVQYLFVIFLITLDVICSQRPQANPGLSEKDKKIWHCLKRLQNFKKSKQKLWPY</sequence>
<comment type="caution">
    <text evidence="1">The sequence shown here is derived from an EMBL/GenBank/DDBJ whole genome shotgun (WGS) entry which is preliminary data.</text>
</comment>
<dbReference type="AlphaFoldDB" id="A0A922LKC2"/>
<organism evidence="1 2">
    <name type="scientific">Schistosoma haematobium</name>
    <name type="common">Blood fluke</name>
    <dbReference type="NCBI Taxonomy" id="6185"/>
    <lineage>
        <taxon>Eukaryota</taxon>
        <taxon>Metazoa</taxon>
        <taxon>Spiralia</taxon>
        <taxon>Lophotrochozoa</taxon>
        <taxon>Platyhelminthes</taxon>
        <taxon>Trematoda</taxon>
        <taxon>Digenea</taxon>
        <taxon>Strigeidida</taxon>
        <taxon>Schistosomatoidea</taxon>
        <taxon>Schistosomatidae</taxon>
        <taxon>Schistosoma</taxon>
    </lineage>
</organism>
<proteinExistence type="predicted"/>